<evidence type="ECO:0000313" key="1">
    <source>
        <dbReference type="EMBL" id="DAD81731.1"/>
    </source>
</evidence>
<name>A0A8S5MIK9_9CAUD</name>
<proteinExistence type="predicted"/>
<reference evidence="1" key="1">
    <citation type="journal article" date="2021" name="Proc. Natl. Acad. Sci. U.S.A.">
        <title>A Catalog of Tens of Thousands of Viruses from Human Metagenomes Reveals Hidden Associations with Chronic Diseases.</title>
        <authorList>
            <person name="Tisza M.J."/>
            <person name="Buck C.B."/>
        </authorList>
    </citation>
    <scope>NUCLEOTIDE SEQUENCE</scope>
    <source>
        <strain evidence="1">Ct9Ns12</strain>
    </source>
</reference>
<accession>A0A8S5MIK9</accession>
<dbReference type="EMBL" id="BK014906">
    <property type="protein sequence ID" value="DAD81731.1"/>
    <property type="molecule type" value="Genomic_DNA"/>
</dbReference>
<organism evidence="1">
    <name type="scientific">Myoviridae sp. ct9Ns12</name>
    <dbReference type="NCBI Taxonomy" id="2826626"/>
    <lineage>
        <taxon>Viruses</taxon>
        <taxon>Duplodnaviria</taxon>
        <taxon>Heunggongvirae</taxon>
        <taxon>Uroviricota</taxon>
        <taxon>Caudoviricetes</taxon>
    </lineage>
</organism>
<sequence>MIKKLLQKYQAYRDKKFLARLERVLNNNVVGANLFIEKNVFSLRGFYMYFPKGAVADLLNKIPPSLVEERLRSGYYEKRETPQSGLDF</sequence>
<protein>
    <submittedName>
        <fullName evidence="1">Uncharacterized protein</fullName>
    </submittedName>
</protein>